<keyword evidence="1" id="KW-0808">Transferase</keyword>
<evidence type="ECO:0000256" key="1">
    <source>
        <dbReference type="ARBA" id="ARBA00022527"/>
    </source>
</evidence>
<dbReference type="PANTHER" id="PTHR44329:SF214">
    <property type="entry name" value="PROTEIN KINASE DOMAIN-CONTAINING PROTEIN"/>
    <property type="match status" value="1"/>
</dbReference>
<dbReference type="CDD" id="cd13999">
    <property type="entry name" value="STKc_MAP3K-like"/>
    <property type="match status" value="1"/>
</dbReference>
<dbReference type="InterPro" id="IPR017441">
    <property type="entry name" value="Protein_kinase_ATP_BS"/>
</dbReference>
<dbReference type="Proteomes" id="UP000179807">
    <property type="component" value="Unassembled WGS sequence"/>
</dbReference>
<dbReference type="PRINTS" id="PR00109">
    <property type="entry name" value="TYRKINASE"/>
</dbReference>
<evidence type="ECO:0000256" key="3">
    <source>
        <dbReference type="ARBA" id="ARBA00022840"/>
    </source>
</evidence>
<feature type="compositionally biased region" description="Low complexity" evidence="5">
    <location>
        <begin position="689"/>
        <end position="703"/>
    </location>
</feature>
<feature type="compositionally biased region" description="Low complexity" evidence="5">
    <location>
        <begin position="121"/>
        <end position="207"/>
    </location>
</feature>
<keyword evidence="2 4" id="KW-0547">Nucleotide-binding</keyword>
<keyword evidence="1" id="KW-0723">Serine/threonine-protein kinase</keyword>
<comment type="caution">
    <text evidence="7">The sequence shown here is derived from an EMBL/GenBank/DDBJ whole genome shotgun (WGS) entry which is preliminary data.</text>
</comment>
<dbReference type="GO" id="GO:0005524">
    <property type="term" value="F:ATP binding"/>
    <property type="evidence" value="ECO:0007669"/>
    <property type="project" value="UniProtKB-UniRule"/>
</dbReference>
<sequence length="1260" mass="142923">MDGNQIIDGILAKGNEMIGHLQEAYLFRSSFAYLSTNLLLLYKGIEALKNRKLDEKQIQSLKQLQQSFNHFDSFLPHLSQSKWMQPALNWPVGYVHRLIDGFRKNVILLIEPLGLDKIEIPTSSNSSQNSSNSNSTQNHSNNSNNSSSNNNSNSNNNSSNNSYNSNNNNSSSNNNHNHNNNDINNNNENNGQNSPNSQNSQNTPNSSAEFKSKEKKLFVFDETQDYINRRADFNHFKSSLAGMMSQINTNDAVGIQQQIELKIHEISKILSNNPKNVNDQTNIDQKKVRNPSCDFSMIQMKKRVAELLGQFKSINIENDDLMIQAPLGAGGFGSVCKAIRLSTGEIVAVKELRMDRLTMSSWASLYSELEAMASVRHSFVLELVGAHITEPFRIITRFCSGKSLFDRLHRKNHGFESLSPTQLTTIAYQVAVGMEYLHSKNIVHRDLKTLNILLDEYCDGFVADFGLSGMMKDNQDLCGGVGTPNYTAPEVLAHSRYGNKVDIYSYGVVLWELLTKKVPYSEMSSMAIYEHVVTRGWRLPIPNDAPNGLKKLIARCWAKNPSDRPSFCEIVQLFEKENLYLAGSKKIDFMKIKKSKKCPPIAFDYAINVLKDLDSPHFDSVCHYIGNHCDERVRKELRQQNILKNLLESYSNEKNNLNKFCFPESDKENIQDSTENSKNSQKECEKTQNENNLNENHQNLTENKNNFKENPGNMPKAKTEKVNSPKSIGKKGKKGKKKCISDHFNAILTLAEALLENEEEINSFLENGGKEIFKFCITKNNPDFLMAAMSFSLILPKNILFDLHIDLKLIFGFIEKNKKGEITNYFIRFLSNLPISQIVDYKLQIVKLLLEISENINDQETFNSIVSLLPLCMDAIEKNQFRAFYSLLNHDFIVPASFVRTLIQTNDVESYPSLFLNMIRATIKSDLTDVLIHFLQKCKRENTGVIDEIWKQPNFSELTDKLLQSDSNKAALFLLFCIASNEEAALFLADSTILNTLIQMSKLKIQRLQIFTLLCMHESFCEKTTYLDGINHLLVSSLSIRTLTIHAFNLIGALSKHITTCQLLTDNGVLELFTQIFLSSYRGNNSVSYAILRNVAKNISFIPQSSLIVSCLMQELSTARIEKLEILATISSIVEVIPGSVQEHDIQRIIIPEMSKEDPQFALYSLKLLSVCDPSLFRSIYLPVFAIIIKILNNPKMLYPELIESSLDVMIVIVQQYDVSEFIKKTEFIRYLSELLNLIEPTDPLCPSISGFLSILEHIV</sequence>
<dbReference type="InterPro" id="IPR008271">
    <property type="entry name" value="Ser/Thr_kinase_AS"/>
</dbReference>
<feature type="binding site" evidence="4">
    <location>
        <position position="350"/>
    </location>
    <ligand>
        <name>ATP</name>
        <dbReference type="ChEBI" id="CHEBI:30616"/>
    </ligand>
</feature>
<evidence type="ECO:0000256" key="4">
    <source>
        <dbReference type="PROSITE-ProRule" id="PRU10141"/>
    </source>
</evidence>
<dbReference type="InterPro" id="IPR000719">
    <property type="entry name" value="Prot_kinase_dom"/>
</dbReference>
<evidence type="ECO:0000256" key="2">
    <source>
        <dbReference type="ARBA" id="ARBA00022741"/>
    </source>
</evidence>
<protein>
    <recommendedName>
        <fullName evidence="6">Protein kinase domain-containing protein</fullName>
    </recommendedName>
</protein>
<evidence type="ECO:0000313" key="8">
    <source>
        <dbReference type="Proteomes" id="UP000179807"/>
    </source>
</evidence>
<reference evidence="7" key="1">
    <citation type="submission" date="2016-10" db="EMBL/GenBank/DDBJ databases">
        <authorList>
            <person name="Benchimol M."/>
            <person name="Almeida L.G."/>
            <person name="Vasconcelos A.T."/>
            <person name="Perreira-Neves A."/>
            <person name="Rosa I.A."/>
            <person name="Tasca T."/>
            <person name="Bogo M.R."/>
            <person name="de Souza W."/>
        </authorList>
    </citation>
    <scope>NUCLEOTIDE SEQUENCE [LARGE SCALE GENOMIC DNA]</scope>
    <source>
        <strain evidence="7">K</strain>
    </source>
</reference>
<dbReference type="PROSITE" id="PS50011">
    <property type="entry name" value="PROTEIN_KINASE_DOM"/>
    <property type="match status" value="1"/>
</dbReference>
<dbReference type="InterPro" id="IPR001245">
    <property type="entry name" value="Ser-Thr/Tyr_kinase_cat_dom"/>
</dbReference>
<organism evidence="7 8">
    <name type="scientific">Tritrichomonas foetus</name>
    <dbReference type="NCBI Taxonomy" id="1144522"/>
    <lineage>
        <taxon>Eukaryota</taxon>
        <taxon>Metamonada</taxon>
        <taxon>Parabasalia</taxon>
        <taxon>Tritrichomonadida</taxon>
        <taxon>Tritrichomonadidae</taxon>
        <taxon>Tritrichomonas</taxon>
    </lineage>
</organism>
<keyword evidence="8" id="KW-1185">Reference proteome</keyword>
<dbReference type="InterPro" id="IPR016024">
    <property type="entry name" value="ARM-type_fold"/>
</dbReference>
<dbReference type="InterPro" id="IPR011009">
    <property type="entry name" value="Kinase-like_dom_sf"/>
</dbReference>
<keyword evidence="1" id="KW-0418">Kinase</keyword>
<dbReference type="PANTHER" id="PTHR44329">
    <property type="entry name" value="SERINE/THREONINE-PROTEIN KINASE TNNI3K-RELATED"/>
    <property type="match status" value="1"/>
</dbReference>
<evidence type="ECO:0000259" key="6">
    <source>
        <dbReference type="PROSITE" id="PS50011"/>
    </source>
</evidence>
<dbReference type="VEuPathDB" id="TrichDB:TRFO_14568"/>
<feature type="region of interest" description="Disordered" evidence="5">
    <location>
        <begin position="121"/>
        <end position="211"/>
    </location>
</feature>
<dbReference type="AlphaFoldDB" id="A0A1J4KZA7"/>
<dbReference type="PROSITE" id="PS00107">
    <property type="entry name" value="PROTEIN_KINASE_ATP"/>
    <property type="match status" value="1"/>
</dbReference>
<feature type="domain" description="Protein kinase" evidence="6">
    <location>
        <begin position="321"/>
        <end position="581"/>
    </location>
</feature>
<dbReference type="SUPFAM" id="SSF56112">
    <property type="entry name" value="Protein kinase-like (PK-like)"/>
    <property type="match status" value="1"/>
</dbReference>
<dbReference type="Gene3D" id="1.10.510.10">
    <property type="entry name" value="Transferase(Phosphotransferase) domain 1"/>
    <property type="match status" value="1"/>
</dbReference>
<dbReference type="EMBL" id="MLAK01000282">
    <property type="protein sequence ID" value="OHT15046.1"/>
    <property type="molecule type" value="Genomic_DNA"/>
</dbReference>
<accession>A0A1J4KZA7</accession>
<dbReference type="PROSITE" id="PS00108">
    <property type="entry name" value="PROTEIN_KINASE_ST"/>
    <property type="match status" value="1"/>
</dbReference>
<evidence type="ECO:0000313" key="7">
    <source>
        <dbReference type="EMBL" id="OHT15046.1"/>
    </source>
</evidence>
<dbReference type="Gene3D" id="3.30.200.20">
    <property type="entry name" value="Phosphorylase Kinase, domain 1"/>
    <property type="match status" value="1"/>
</dbReference>
<dbReference type="SMART" id="SM00220">
    <property type="entry name" value="S_TKc"/>
    <property type="match status" value="1"/>
</dbReference>
<name>A0A1J4KZA7_9EUKA</name>
<feature type="region of interest" description="Disordered" evidence="5">
    <location>
        <begin position="668"/>
        <end position="736"/>
    </location>
</feature>
<dbReference type="InterPro" id="IPR051681">
    <property type="entry name" value="Ser/Thr_Kinases-Pseudokinases"/>
</dbReference>
<dbReference type="GeneID" id="94832597"/>
<dbReference type="SUPFAM" id="SSF48371">
    <property type="entry name" value="ARM repeat"/>
    <property type="match status" value="1"/>
</dbReference>
<dbReference type="Pfam" id="PF07714">
    <property type="entry name" value="PK_Tyr_Ser-Thr"/>
    <property type="match status" value="1"/>
</dbReference>
<dbReference type="RefSeq" id="XP_068368182.1">
    <property type="nucleotide sequence ID" value="XM_068497893.1"/>
</dbReference>
<proteinExistence type="predicted"/>
<evidence type="ECO:0000256" key="5">
    <source>
        <dbReference type="SAM" id="MobiDB-lite"/>
    </source>
</evidence>
<keyword evidence="3 4" id="KW-0067">ATP-binding</keyword>
<gene>
    <name evidence="7" type="ORF">TRFO_14568</name>
</gene>
<dbReference type="GO" id="GO:0004674">
    <property type="term" value="F:protein serine/threonine kinase activity"/>
    <property type="evidence" value="ECO:0007669"/>
    <property type="project" value="UniProtKB-KW"/>
</dbReference>